<reference evidence="7" key="1">
    <citation type="submission" date="2023-07" db="EMBL/GenBank/DDBJ databases">
        <authorList>
            <consortium name="CYATHOMIX"/>
        </authorList>
    </citation>
    <scope>NUCLEOTIDE SEQUENCE</scope>
    <source>
        <strain evidence="7">N/A</strain>
    </source>
</reference>
<feature type="transmembrane region" description="Helical" evidence="5">
    <location>
        <begin position="56"/>
        <end position="76"/>
    </location>
</feature>
<feature type="transmembrane region" description="Helical" evidence="5">
    <location>
        <begin position="115"/>
        <end position="137"/>
    </location>
</feature>
<dbReference type="InterPro" id="IPR005828">
    <property type="entry name" value="MFS_sugar_transport-like"/>
</dbReference>
<dbReference type="Gene3D" id="1.20.1250.20">
    <property type="entry name" value="MFS general substrate transporter like domains"/>
    <property type="match status" value="1"/>
</dbReference>
<feature type="transmembrane region" description="Helical" evidence="5">
    <location>
        <begin position="396"/>
        <end position="415"/>
    </location>
</feature>
<feature type="transmembrane region" description="Helical" evidence="5">
    <location>
        <begin position="249"/>
        <end position="266"/>
    </location>
</feature>
<dbReference type="GO" id="GO:0022857">
    <property type="term" value="F:transmembrane transporter activity"/>
    <property type="evidence" value="ECO:0007669"/>
    <property type="project" value="InterPro"/>
</dbReference>
<feature type="transmembrane region" description="Helical" evidence="5">
    <location>
        <begin position="88"/>
        <end position="109"/>
    </location>
</feature>
<evidence type="ECO:0000256" key="2">
    <source>
        <dbReference type="ARBA" id="ARBA00022692"/>
    </source>
</evidence>
<dbReference type="AlphaFoldDB" id="A0AA36GU60"/>
<dbReference type="InterPro" id="IPR036259">
    <property type="entry name" value="MFS_trans_sf"/>
</dbReference>
<sequence>MIFAIFSNYSPKWKCGDGPITRDCEVYRLCENLTIHEDYFQSAAVEFGWICNENTYLMSAFSQIQFFGVLFGTLLFGTLADTFGRKPVSLGTLIAGFLTNLSAGFSPSWQVLHSLHFFVGFFVGGASVTLATYVTELLLPHQRMFMRGVFNWGVARMVLTLICMLLPDWRSASTACALLLIPGILLIIFVLPESPTWLHSKDRLEEMREAERYIAQFAGVEYVPVEHKVIDHSKGFWEMVKTPGLFRRLSVLWVMWYVTSFCAYGNDLNSNTIFGNLFVNQFLFSILIIMSKWILLAVDAWYPSFSHRKLHQGAQSVVCVCFLILSILVMQEYRGVAILVVNLVGCVFIEYTWDACFLCAIESIETSCRASCSGSCSLVARIGALSAPILTHMNNFWPPSIYFSVFVLGTVNLIVSYKFLIETKGVDLDEATSEIKRKDADCCPTIEFGGSKIDPSQVLIMENASPYQSRRKI</sequence>
<dbReference type="PROSITE" id="PS50850">
    <property type="entry name" value="MFS"/>
    <property type="match status" value="1"/>
</dbReference>
<dbReference type="EMBL" id="CATQJL010000223">
    <property type="protein sequence ID" value="CAJ0598396.1"/>
    <property type="molecule type" value="Genomic_DNA"/>
</dbReference>
<protein>
    <recommendedName>
        <fullName evidence="6">Major facilitator superfamily (MFS) profile domain-containing protein</fullName>
    </recommendedName>
</protein>
<evidence type="ECO:0000259" key="6">
    <source>
        <dbReference type="PROSITE" id="PS50850"/>
    </source>
</evidence>
<keyword evidence="4 5" id="KW-0472">Membrane</keyword>
<proteinExistence type="predicted"/>
<evidence type="ECO:0000313" key="8">
    <source>
        <dbReference type="Proteomes" id="UP001176961"/>
    </source>
</evidence>
<dbReference type="InterPro" id="IPR020846">
    <property type="entry name" value="MFS_dom"/>
</dbReference>
<keyword evidence="3 5" id="KW-1133">Transmembrane helix</keyword>
<evidence type="ECO:0000256" key="3">
    <source>
        <dbReference type="ARBA" id="ARBA00022989"/>
    </source>
</evidence>
<feature type="transmembrane region" description="Helical" evidence="5">
    <location>
        <begin position="278"/>
        <end position="298"/>
    </location>
</feature>
<accession>A0AA36GU60</accession>
<dbReference type="GO" id="GO:0016020">
    <property type="term" value="C:membrane"/>
    <property type="evidence" value="ECO:0007669"/>
    <property type="project" value="UniProtKB-SubCell"/>
</dbReference>
<dbReference type="InterPro" id="IPR005829">
    <property type="entry name" value="Sugar_transporter_CS"/>
</dbReference>
<dbReference type="SUPFAM" id="SSF103473">
    <property type="entry name" value="MFS general substrate transporter"/>
    <property type="match status" value="1"/>
</dbReference>
<dbReference type="PANTHER" id="PTHR24064">
    <property type="entry name" value="SOLUTE CARRIER FAMILY 22 MEMBER"/>
    <property type="match status" value="1"/>
</dbReference>
<feature type="transmembrane region" description="Helical" evidence="5">
    <location>
        <begin position="310"/>
        <end position="330"/>
    </location>
</feature>
<gene>
    <name evidence="7" type="ORF">CYNAS_LOCUS10379</name>
</gene>
<evidence type="ECO:0000256" key="5">
    <source>
        <dbReference type="SAM" id="Phobius"/>
    </source>
</evidence>
<dbReference type="Pfam" id="PF00083">
    <property type="entry name" value="Sugar_tr"/>
    <property type="match status" value="1"/>
</dbReference>
<feature type="transmembrane region" description="Helical" evidence="5">
    <location>
        <begin position="336"/>
        <end position="360"/>
    </location>
</feature>
<keyword evidence="2 5" id="KW-0812">Transmembrane</keyword>
<dbReference type="Proteomes" id="UP001176961">
    <property type="component" value="Unassembled WGS sequence"/>
</dbReference>
<evidence type="ECO:0000256" key="4">
    <source>
        <dbReference type="ARBA" id="ARBA00023136"/>
    </source>
</evidence>
<comment type="caution">
    <text evidence="7">The sequence shown here is derived from an EMBL/GenBank/DDBJ whole genome shotgun (WGS) entry which is preliminary data.</text>
</comment>
<feature type="transmembrane region" description="Helical" evidence="5">
    <location>
        <begin position="172"/>
        <end position="191"/>
    </location>
</feature>
<feature type="transmembrane region" description="Helical" evidence="5">
    <location>
        <begin position="149"/>
        <end position="166"/>
    </location>
</feature>
<evidence type="ECO:0000313" key="7">
    <source>
        <dbReference type="EMBL" id="CAJ0598396.1"/>
    </source>
</evidence>
<comment type="subcellular location">
    <subcellularLocation>
        <location evidence="1">Membrane</location>
        <topology evidence="1">Multi-pass membrane protein</topology>
    </subcellularLocation>
</comment>
<name>A0AA36GU60_CYLNA</name>
<dbReference type="PROSITE" id="PS00217">
    <property type="entry name" value="SUGAR_TRANSPORT_2"/>
    <property type="match status" value="1"/>
</dbReference>
<evidence type="ECO:0000256" key="1">
    <source>
        <dbReference type="ARBA" id="ARBA00004141"/>
    </source>
</evidence>
<organism evidence="7 8">
    <name type="scientific">Cylicocyclus nassatus</name>
    <name type="common">Nematode worm</name>
    <dbReference type="NCBI Taxonomy" id="53992"/>
    <lineage>
        <taxon>Eukaryota</taxon>
        <taxon>Metazoa</taxon>
        <taxon>Ecdysozoa</taxon>
        <taxon>Nematoda</taxon>
        <taxon>Chromadorea</taxon>
        <taxon>Rhabditida</taxon>
        <taxon>Rhabditina</taxon>
        <taxon>Rhabditomorpha</taxon>
        <taxon>Strongyloidea</taxon>
        <taxon>Strongylidae</taxon>
        <taxon>Cylicocyclus</taxon>
    </lineage>
</organism>
<feature type="domain" description="Major facilitator superfamily (MFS) profile" evidence="6">
    <location>
        <begin position="1"/>
        <end position="424"/>
    </location>
</feature>
<keyword evidence="8" id="KW-1185">Reference proteome</keyword>